<evidence type="ECO:0000256" key="1">
    <source>
        <dbReference type="ARBA" id="ARBA00004613"/>
    </source>
</evidence>
<feature type="binding site" evidence="5">
    <location>
        <position position="217"/>
    </location>
    <ligand>
        <name>Ca(2+)</name>
        <dbReference type="ChEBI" id="CHEBI:29108"/>
    </ligand>
</feature>
<dbReference type="InterPro" id="IPR016090">
    <property type="entry name" value="PLA2-like_dom"/>
</dbReference>
<comment type="subcellular location">
    <subcellularLocation>
        <location evidence="1 8">Secreted</location>
    </subcellularLocation>
</comment>
<comment type="similarity">
    <text evidence="7">Belongs to the phospholipase A2 family.</text>
</comment>
<evidence type="ECO:0000313" key="10">
    <source>
        <dbReference type="EMBL" id="TRZ25208.1"/>
    </source>
</evidence>
<dbReference type="InterPro" id="IPR033113">
    <property type="entry name" value="PLA2_histidine"/>
</dbReference>
<feature type="binding site" evidence="5">
    <location>
        <position position="200"/>
    </location>
    <ligand>
        <name>Ca(2+)</name>
        <dbReference type="ChEBI" id="CHEBI:29108"/>
    </ligand>
</feature>
<dbReference type="GO" id="GO:0005576">
    <property type="term" value="C:extracellular region"/>
    <property type="evidence" value="ECO:0007669"/>
    <property type="project" value="UniProtKB-SubCell"/>
</dbReference>
<feature type="domain" description="Phospholipase A2-like central" evidence="9">
    <location>
        <begin position="171"/>
        <end position="287"/>
    </location>
</feature>
<sequence length="293" mass="32983">MNALLGLSVLFVWGLSPAHGSLWQLQQMISEATGKNAFLHYGFYGCYCGLGGKGQPKDATDRCCQLHDSCYQSLLNYHCNAKRERYDYYWRRGQLCCRKDSHCSYLSCECDRSLALCLRRSRGSYTKRYRFYPNALSCPLFLLPGPGEGMMKVLLVLTMLFACRLAFASCNLAQFGLMILKKTGKSPLAYNGYGCYCGWGGSKQPVDATDRCCHAHDCCYKKLVSSRCNPKTATYKYSFRGTAITCGTGSWCERQTCACDKRAVECFQRAASSYRKSYDNYPKSKCKGRTPSC</sequence>
<evidence type="ECO:0000256" key="8">
    <source>
        <dbReference type="RuleBase" id="RU361236"/>
    </source>
</evidence>
<dbReference type="Pfam" id="PF00068">
    <property type="entry name" value="Phospholip_A2_1"/>
    <property type="match status" value="2"/>
</dbReference>
<keyword evidence="11" id="KW-1185">Reference proteome</keyword>
<dbReference type="EC" id="3.1.1.4" evidence="8"/>
<dbReference type="GO" id="GO:0016042">
    <property type="term" value="P:lipid catabolic process"/>
    <property type="evidence" value="ECO:0007669"/>
    <property type="project" value="InterPro"/>
</dbReference>
<reference evidence="10" key="1">
    <citation type="submission" date="2019-04" db="EMBL/GenBank/DDBJ databases">
        <title>Genome assembly of Zosterops borbonicus 15179.</title>
        <authorList>
            <person name="Leroy T."/>
            <person name="Anselmetti Y."/>
            <person name="Tilak M.-K."/>
            <person name="Nabholz B."/>
        </authorList>
    </citation>
    <scope>NUCLEOTIDE SEQUENCE</scope>
    <source>
        <strain evidence="10">HGM_15179</strain>
        <tissue evidence="10">Muscle</tissue>
    </source>
</reference>
<feature type="binding site" evidence="5">
    <location>
        <position position="196"/>
    </location>
    <ligand>
        <name>Ca(2+)</name>
        <dbReference type="ChEBI" id="CHEBI:29108"/>
    </ligand>
</feature>
<dbReference type="AlphaFoldDB" id="A0A8K1GW51"/>
<feature type="disulfide bond" evidence="6">
    <location>
        <begin position="212"/>
        <end position="266"/>
    </location>
</feature>
<dbReference type="PRINTS" id="PR00389">
    <property type="entry name" value="PHPHLIPASEA2"/>
</dbReference>
<proteinExistence type="inferred from homology"/>
<dbReference type="InterPro" id="IPR036444">
    <property type="entry name" value="PLipase_A2_dom_sf"/>
</dbReference>
<dbReference type="CDD" id="cd00125">
    <property type="entry name" value="PLA2c"/>
    <property type="match status" value="2"/>
</dbReference>
<keyword evidence="5" id="KW-0479">Metal-binding</keyword>
<dbReference type="FunFam" id="1.20.90.10:FF:000001">
    <property type="entry name" value="Basic phospholipase A2 homolog"/>
    <property type="match status" value="2"/>
</dbReference>
<feature type="disulfide bond" evidence="6">
    <location>
        <begin position="246"/>
        <end position="257"/>
    </location>
</feature>
<organism evidence="10 11">
    <name type="scientific">Zosterops borbonicus</name>
    <dbReference type="NCBI Taxonomy" id="364589"/>
    <lineage>
        <taxon>Eukaryota</taxon>
        <taxon>Metazoa</taxon>
        <taxon>Chordata</taxon>
        <taxon>Craniata</taxon>
        <taxon>Vertebrata</taxon>
        <taxon>Euteleostomi</taxon>
        <taxon>Archelosauria</taxon>
        <taxon>Archosauria</taxon>
        <taxon>Dinosauria</taxon>
        <taxon>Saurischia</taxon>
        <taxon>Theropoda</taxon>
        <taxon>Coelurosauria</taxon>
        <taxon>Aves</taxon>
        <taxon>Neognathae</taxon>
        <taxon>Neoaves</taxon>
        <taxon>Telluraves</taxon>
        <taxon>Australaves</taxon>
        <taxon>Passeriformes</taxon>
        <taxon>Sylvioidea</taxon>
        <taxon>Zosteropidae</taxon>
        <taxon>Zosterops</taxon>
    </lineage>
</organism>
<evidence type="ECO:0000256" key="2">
    <source>
        <dbReference type="ARBA" id="ARBA00022525"/>
    </source>
</evidence>
<dbReference type="GO" id="GO:0050482">
    <property type="term" value="P:arachidonate secretion"/>
    <property type="evidence" value="ECO:0007669"/>
    <property type="project" value="InterPro"/>
</dbReference>
<feature type="active site" evidence="4">
    <location>
        <position position="216"/>
    </location>
</feature>
<evidence type="ECO:0000256" key="5">
    <source>
        <dbReference type="PIRSR" id="PIRSR601211-2"/>
    </source>
</evidence>
<protein>
    <recommendedName>
        <fullName evidence="8">Phospholipase A2</fullName>
        <ecNumber evidence="8">3.1.1.4</ecNumber>
    </recommendedName>
</protein>
<dbReference type="PROSITE" id="PS00118">
    <property type="entry name" value="PA2_HIS"/>
    <property type="match status" value="2"/>
</dbReference>
<evidence type="ECO:0000259" key="9">
    <source>
        <dbReference type="SMART" id="SM00085"/>
    </source>
</evidence>
<feature type="domain" description="Phospholipase A2-like central" evidence="9">
    <location>
        <begin position="21"/>
        <end position="138"/>
    </location>
</feature>
<evidence type="ECO:0000313" key="11">
    <source>
        <dbReference type="Proteomes" id="UP000796761"/>
    </source>
</evidence>
<dbReference type="SMART" id="SM00085">
    <property type="entry name" value="PA2c"/>
    <property type="match status" value="2"/>
</dbReference>
<keyword evidence="8" id="KW-0443">Lipid metabolism</keyword>
<feature type="active site" evidence="4">
    <location>
        <position position="260"/>
    </location>
</feature>
<dbReference type="GO" id="GO:0005509">
    <property type="term" value="F:calcium ion binding"/>
    <property type="evidence" value="ECO:0007669"/>
    <property type="project" value="InterPro"/>
</dbReference>
<comment type="cofactor">
    <cofactor evidence="5">
        <name>Ca(2+)</name>
        <dbReference type="ChEBI" id="CHEBI:29108"/>
    </cofactor>
    <text evidence="5">Binds 1 Ca(2+) ion per subunit.</text>
</comment>
<dbReference type="PANTHER" id="PTHR11716:SF56">
    <property type="entry name" value="GROUP IIE SECRETORY PHOSPHOLIPASE A2"/>
    <property type="match status" value="1"/>
</dbReference>
<dbReference type="InterPro" id="IPR001211">
    <property type="entry name" value="PLA2"/>
</dbReference>
<dbReference type="EMBL" id="SWJQ01000030">
    <property type="protein sequence ID" value="TRZ25208.1"/>
    <property type="molecule type" value="Genomic_DNA"/>
</dbReference>
<feature type="disulfide bond" evidence="6">
    <location>
        <begin position="219"/>
        <end position="259"/>
    </location>
</feature>
<keyword evidence="8" id="KW-0378">Hydrolase</keyword>
<dbReference type="PANTHER" id="PTHR11716">
    <property type="entry name" value="PHOSPHOLIPASE A2 FAMILY MEMBER"/>
    <property type="match status" value="1"/>
</dbReference>
<feature type="signal peptide" evidence="8">
    <location>
        <begin position="1"/>
        <end position="20"/>
    </location>
</feature>
<dbReference type="Proteomes" id="UP000796761">
    <property type="component" value="Unassembled WGS sequence"/>
</dbReference>
<evidence type="ECO:0000256" key="6">
    <source>
        <dbReference type="PIRSR" id="PIRSR601211-3"/>
    </source>
</evidence>
<keyword evidence="8" id="KW-0732">Signal</keyword>
<accession>A0A8K1GW51</accession>
<feature type="disulfide bond" evidence="6">
    <location>
        <begin position="218"/>
        <end position="293"/>
    </location>
</feature>
<dbReference type="Gene3D" id="1.20.90.10">
    <property type="entry name" value="Phospholipase A2 domain"/>
    <property type="match status" value="2"/>
</dbReference>
<dbReference type="GO" id="GO:0047498">
    <property type="term" value="F:calcium-dependent phospholipase A2 activity"/>
    <property type="evidence" value="ECO:0007669"/>
    <property type="project" value="TreeGrafter"/>
</dbReference>
<keyword evidence="5 8" id="KW-0106">Calcium</keyword>
<feature type="disulfide bond" evidence="6">
    <location>
        <begin position="195"/>
        <end position="286"/>
    </location>
</feature>
<name>A0A8K1GW51_9PASS</name>
<evidence type="ECO:0000256" key="3">
    <source>
        <dbReference type="ARBA" id="ARBA00023157"/>
    </source>
</evidence>
<feature type="binding site" evidence="5">
    <location>
        <position position="198"/>
    </location>
    <ligand>
        <name>Ca(2+)</name>
        <dbReference type="ChEBI" id="CHEBI:29108"/>
    </ligand>
</feature>
<feature type="chain" id="PRO_5035487374" description="Phospholipase A2" evidence="8">
    <location>
        <begin position="21"/>
        <end position="293"/>
    </location>
</feature>
<keyword evidence="2 8" id="KW-0964">Secreted</keyword>
<dbReference type="SUPFAM" id="SSF48619">
    <property type="entry name" value="Phospholipase A2, PLA2"/>
    <property type="match status" value="2"/>
</dbReference>
<keyword evidence="3 6" id="KW-1015">Disulfide bond</keyword>
<evidence type="ECO:0000256" key="4">
    <source>
        <dbReference type="PIRSR" id="PIRSR601211-1"/>
    </source>
</evidence>
<evidence type="ECO:0000256" key="7">
    <source>
        <dbReference type="RuleBase" id="RU003654"/>
    </source>
</evidence>
<comment type="catalytic activity">
    <reaction evidence="8">
        <text>a 1,2-diacyl-sn-glycero-3-phosphocholine + H2O = a 1-acyl-sn-glycero-3-phosphocholine + a fatty acid + H(+)</text>
        <dbReference type="Rhea" id="RHEA:15801"/>
        <dbReference type="ChEBI" id="CHEBI:15377"/>
        <dbReference type="ChEBI" id="CHEBI:15378"/>
        <dbReference type="ChEBI" id="CHEBI:28868"/>
        <dbReference type="ChEBI" id="CHEBI:57643"/>
        <dbReference type="ChEBI" id="CHEBI:58168"/>
        <dbReference type="EC" id="3.1.1.4"/>
    </reaction>
</comment>
<dbReference type="GO" id="GO:0005543">
    <property type="term" value="F:phospholipid binding"/>
    <property type="evidence" value="ECO:0007669"/>
    <property type="project" value="TreeGrafter"/>
</dbReference>
<comment type="caution">
    <text evidence="10">The sequence shown here is derived from an EMBL/GenBank/DDBJ whole genome shotgun (WGS) entry which is preliminary data.</text>
</comment>
<feature type="disulfide bond" evidence="6">
    <location>
        <begin position="228"/>
        <end position="252"/>
    </location>
</feature>
<dbReference type="GO" id="GO:0006644">
    <property type="term" value="P:phospholipid metabolic process"/>
    <property type="evidence" value="ECO:0007669"/>
    <property type="project" value="InterPro"/>
</dbReference>
<gene>
    <name evidence="10" type="ORF">HGM15179_001894</name>
</gene>
<dbReference type="OrthoDB" id="5841574at2759"/>
<feature type="disulfide bond" evidence="6">
    <location>
        <begin position="197"/>
        <end position="213"/>
    </location>
</feature>